<evidence type="ECO:0000256" key="1">
    <source>
        <dbReference type="SAM" id="MobiDB-lite"/>
    </source>
</evidence>
<dbReference type="SUPFAM" id="SSF69304">
    <property type="entry name" value="Tricorn protease N-terminal domain"/>
    <property type="match status" value="1"/>
</dbReference>
<evidence type="ECO:0000313" key="3">
    <source>
        <dbReference type="Proteomes" id="UP001596514"/>
    </source>
</evidence>
<organism evidence="2 3">
    <name type="scientific">Streptosporangium amethystogenes subsp. fukuiense</name>
    <dbReference type="NCBI Taxonomy" id="698418"/>
    <lineage>
        <taxon>Bacteria</taxon>
        <taxon>Bacillati</taxon>
        <taxon>Actinomycetota</taxon>
        <taxon>Actinomycetes</taxon>
        <taxon>Streptosporangiales</taxon>
        <taxon>Streptosporangiaceae</taxon>
        <taxon>Streptosporangium</taxon>
    </lineage>
</organism>
<evidence type="ECO:0000313" key="2">
    <source>
        <dbReference type="EMBL" id="MFC7599468.1"/>
    </source>
</evidence>
<feature type="region of interest" description="Disordered" evidence="1">
    <location>
        <begin position="39"/>
        <end position="79"/>
    </location>
</feature>
<dbReference type="Proteomes" id="UP001596514">
    <property type="component" value="Unassembled WGS sequence"/>
</dbReference>
<protein>
    <submittedName>
        <fullName evidence="2">TolB family protein</fullName>
    </submittedName>
</protein>
<comment type="caution">
    <text evidence="2">The sequence shown here is derived from an EMBL/GenBank/DDBJ whole genome shotgun (WGS) entry which is preliminary data.</text>
</comment>
<dbReference type="Gene3D" id="2.120.10.30">
    <property type="entry name" value="TolB, C-terminal domain"/>
    <property type="match status" value="1"/>
</dbReference>
<gene>
    <name evidence="2" type="ORF">ACFQVD_05035</name>
</gene>
<dbReference type="EMBL" id="JBHTEE010000001">
    <property type="protein sequence ID" value="MFC7599468.1"/>
    <property type="molecule type" value="Genomic_DNA"/>
</dbReference>
<dbReference type="Pfam" id="PF07676">
    <property type="entry name" value="PD40"/>
    <property type="match status" value="2"/>
</dbReference>
<reference evidence="3" key="1">
    <citation type="journal article" date="2019" name="Int. J. Syst. Evol. Microbiol.">
        <title>The Global Catalogue of Microorganisms (GCM) 10K type strain sequencing project: providing services to taxonomists for standard genome sequencing and annotation.</title>
        <authorList>
            <consortium name="The Broad Institute Genomics Platform"/>
            <consortium name="The Broad Institute Genome Sequencing Center for Infectious Disease"/>
            <person name="Wu L."/>
            <person name="Ma J."/>
        </authorList>
    </citation>
    <scope>NUCLEOTIDE SEQUENCE [LARGE SCALE GENOMIC DNA]</scope>
    <source>
        <strain evidence="3">JCM 10083</strain>
    </source>
</reference>
<sequence length="192" mass="20269">MPRLSLSDLYHLAIPADPRLHPGGGATAYVITIADRESDENRSELRLAAPGVEPRRLTGGPRDSSPRWSPDGGSPAFLRPVEGRPQLHLLPMDGGEPRVLTAAGPGGPAVWSPDGTRIAYGAPCGDPDRNAPVVTDSLEYKAGGVGLLRGLTTHLFVVDVATGETRRLTTGDFHAGEPSWSAWPAPPTRDTS</sequence>
<keyword evidence="3" id="KW-1185">Reference proteome</keyword>
<dbReference type="RefSeq" id="WP_343966565.1">
    <property type="nucleotide sequence ID" value="NZ_BAAAGK010000043.1"/>
</dbReference>
<dbReference type="InterPro" id="IPR011659">
    <property type="entry name" value="WD40"/>
</dbReference>
<proteinExistence type="predicted"/>
<name>A0ABW2ST22_9ACTN</name>
<dbReference type="Gene3D" id="2.120.10.60">
    <property type="entry name" value="Tricorn protease N-terminal domain"/>
    <property type="match status" value="1"/>
</dbReference>
<accession>A0ABW2ST22</accession>
<feature type="region of interest" description="Disordered" evidence="1">
    <location>
        <begin position="170"/>
        <end position="192"/>
    </location>
</feature>
<dbReference type="InterPro" id="IPR011042">
    <property type="entry name" value="6-blade_b-propeller_TolB-like"/>
</dbReference>